<comment type="subunit">
    <text evidence="9">Forms a heterotrimer with an asymmetric homodimer of the regulatory subunit PAN3 to form the poly(A)-nuclease (PAN) deadenylation complex.</text>
</comment>
<dbReference type="EC" id="3.1.13.4" evidence="9"/>
<comment type="domain">
    <text evidence="9">Contains a pseudo-UCH domain. This ubiquitin C-terminal hydrolase (UCH)-like or ubiquitin specific protease (USP)-like domain is predicted to be catalytically inactive because it lacks the active site catalytic triad characteristic of thiol proteases, with residues at the equivalent structural positions that are incompatible with catalysis, and it cannot bind ubiquitin. It functions as a structural scaffold for intra- and intermolecular interactions in the complex.</text>
</comment>
<evidence type="ECO:0000259" key="11">
    <source>
        <dbReference type="PROSITE" id="PS50235"/>
    </source>
</evidence>
<keyword evidence="7 9" id="KW-0378">Hydrolase</keyword>
<comment type="function">
    <text evidence="9">Catalytic subunit of the poly(A)-nuclease (PAN) deadenylation complex, one of two cytoplasmic mRNA deadenylases involved in mRNA turnover. PAN specifically shortens poly(A) tails of RNA and the activity is stimulated by poly(A)-binding protein PAB1. PAN deadenylation is followed by rapid degradation of the shortened mRNA tails by the CCR4-NOT complex. Deadenylated mRNAs are then degraded by two alternative mechanisms, namely exosome-mediated 3'-5' exonucleolytic degradation, or deadenlyation-dependent mRNA decaping and subsequent 5'-3' exonucleolytic degradation by XRN1. May also be involved in post-transcriptional maturation of mRNA poly(A) tails.</text>
</comment>
<dbReference type="SUPFAM" id="SSF53098">
    <property type="entry name" value="Ribonuclease H-like"/>
    <property type="match status" value="1"/>
</dbReference>
<feature type="binding site" evidence="9">
    <location>
        <position position="942"/>
    </location>
    <ligand>
        <name>a divalent metal cation</name>
        <dbReference type="ChEBI" id="CHEBI:60240"/>
        <note>catalytic</note>
    </ligand>
</feature>
<dbReference type="InterPro" id="IPR029063">
    <property type="entry name" value="SAM-dependent_MTases_sf"/>
</dbReference>
<organism evidence="12 13">
    <name type="scientific">Rhizopus oryzae</name>
    <name type="common">Mucormycosis agent</name>
    <name type="synonym">Rhizopus arrhizus var. delemar</name>
    <dbReference type="NCBI Taxonomy" id="64495"/>
    <lineage>
        <taxon>Eukaryota</taxon>
        <taxon>Fungi</taxon>
        <taxon>Fungi incertae sedis</taxon>
        <taxon>Mucoromycota</taxon>
        <taxon>Mucoromycotina</taxon>
        <taxon>Mucoromycetes</taxon>
        <taxon>Mucorales</taxon>
        <taxon>Mucorineae</taxon>
        <taxon>Rhizopodaceae</taxon>
        <taxon>Rhizopus</taxon>
    </lineage>
</organism>
<dbReference type="InterPro" id="IPR015943">
    <property type="entry name" value="WD40/YVTN_repeat-like_dom_sf"/>
</dbReference>
<dbReference type="InterPro" id="IPR028889">
    <property type="entry name" value="USP"/>
</dbReference>
<dbReference type="Gene3D" id="3.30.420.10">
    <property type="entry name" value="Ribonuclease H-like superfamily/Ribonuclease H"/>
    <property type="match status" value="1"/>
</dbReference>
<keyword evidence="4 9" id="KW-0507">mRNA processing</keyword>
<dbReference type="InterPro" id="IPR013520">
    <property type="entry name" value="Ribonucl_H"/>
</dbReference>
<proteinExistence type="inferred from homology"/>
<gene>
    <name evidence="9" type="primary">PAN2</name>
    <name evidence="12" type="ORF">G6F51_005490</name>
</gene>
<comment type="cofactor">
    <cofactor evidence="9">
        <name>a divalent metal cation</name>
        <dbReference type="ChEBI" id="CHEBI:60240"/>
    </cofactor>
    <text evidence="9">Binds 2 metal cations per subunit in the catalytic exonuclease domain.</text>
</comment>
<evidence type="ECO:0000313" key="12">
    <source>
        <dbReference type="EMBL" id="KAG1545403.1"/>
    </source>
</evidence>
<dbReference type="PROSITE" id="PS50235">
    <property type="entry name" value="USP_3"/>
    <property type="match status" value="1"/>
</dbReference>
<feature type="binding site" evidence="9">
    <location>
        <position position="1103"/>
    </location>
    <ligand>
        <name>a divalent metal cation</name>
        <dbReference type="ChEBI" id="CHEBI:60240"/>
        <note>catalytic</note>
    </ligand>
</feature>
<dbReference type="HAMAP" id="MF_03182">
    <property type="entry name" value="PAN2"/>
    <property type="match status" value="1"/>
</dbReference>
<dbReference type="FunFam" id="3.30.420.10:FF:000028">
    <property type="entry name" value="PAN2-PAN3 deadenylation complex catalytic subunit PAN2"/>
    <property type="match status" value="1"/>
</dbReference>
<evidence type="ECO:0000313" key="13">
    <source>
        <dbReference type="Proteomes" id="UP000717996"/>
    </source>
</evidence>
<evidence type="ECO:0000256" key="3">
    <source>
        <dbReference type="ARBA" id="ARBA00022574"/>
    </source>
</evidence>
<evidence type="ECO:0000256" key="10">
    <source>
        <dbReference type="SAM" id="MobiDB-lite"/>
    </source>
</evidence>
<evidence type="ECO:0000256" key="7">
    <source>
        <dbReference type="ARBA" id="ARBA00022801"/>
    </source>
</evidence>
<dbReference type="Proteomes" id="UP000717996">
    <property type="component" value="Unassembled WGS sequence"/>
</dbReference>
<dbReference type="InterPro" id="IPR030843">
    <property type="entry name" value="PAN2"/>
</dbReference>
<evidence type="ECO:0000256" key="1">
    <source>
        <dbReference type="ARBA" id="ARBA00004496"/>
    </source>
</evidence>
<keyword evidence="3" id="KW-0853">WD repeat</keyword>
<protein>
    <recommendedName>
        <fullName evidence="9">PAN2-PAN3 deadenylation complex catalytic subunit PAN2</fullName>
        <ecNumber evidence="9">3.1.13.4</ecNumber>
    </recommendedName>
    <alternativeName>
        <fullName evidence="9">PAB1P-dependent poly(A)-specific ribonuclease</fullName>
    </alternativeName>
    <alternativeName>
        <fullName evidence="9">Poly(A)-nuclease deadenylation complex subunit 2</fullName>
        <shortName evidence="9">PAN deadenylation complex subunit 2</shortName>
    </alternativeName>
</protein>
<dbReference type="GO" id="GO:0006397">
    <property type="term" value="P:mRNA processing"/>
    <property type="evidence" value="ECO:0007669"/>
    <property type="project" value="UniProtKB-KW"/>
</dbReference>
<feature type="region of interest" description="Disordered" evidence="10">
    <location>
        <begin position="739"/>
        <end position="767"/>
    </location>
</feature>
<dbReference type="InterPro" id="IPR028881">
    <property type="entry name" value="PAN2_UCH_dom"/>
</dbReference>
<evidence type="ECO:0000256" key="9">
    <source>
        <dbReference type="HAMAP-Rule" id="MF_03182"/>
    </source>
</evidence>
<comment type="caution">
    <text evidence="12">The sequence shown here is derived from an EMBL/GenBank/DDBJ whole genome shotgun (WGS) entry which is preliminary data.</text>
</comment>
<comment type="catalytic activity">
    <reaction evidence="9">
        <text>Exonucleolytic cleavage of poly(A) to 5'-AMP.</text>
        <dbReference type="EC" id="3.1.13.4"/>
    </reaction>
</comment>
<feature type="binding site" evidence="9">
    <location>
        <position position="940"/>
    </location>
    <ligand>
        <name>a divalent metal cation</name>
        <dbReference type="ChEBI" id="CHEBI:60240"/>
        <note>catalytic</note>
    </ligand>
</feature>
<dbReference type="CDD" id="cd06143">
    <property type="entry name" value="PAN2_exo"/>
    <property type="match status" value="1"/>
</dbReference>
<dbReference type="InterPro" id="IPR036397">
    <property type="entry name" value="RNaseH_sf"/>
</dbReference>
<dbReference type="PANTHER" id="PTHR15728">
    <property type="entry name" value="DEADENYLATION COMPLEX CATALYTIC SUBUNIT PAN2"/>
    <property type="match status" value="1"/>
</dbReference>
<comment type="domain">
    <text evidence="9">The linker, or PAN3 interaction domain (PID), between the WD40 repeats and the pseudo-UCH domain mediates interaction with PAN3.</text>
</comment>
<dbReference type="GO" id="GO:0004535">
    <property type="term" value="F:poly(A)-specific ribonuclease activity"/>
    <property type="evidence" value="ECO:0007669"/>
    <property type="project" value="UniProtKB-UniRule"/>
</dbReference>
<dbReference type="SUPFAM" id="SSF53335">
    <property type="entry name" value="S-adenosyl-L-methionine-dependent methyltransferases"/>
    <property type="match status" value="1"/>
</dbReference>
<evidence type="ECO:0000256" key="4">
    <source>
        <dbReference type="ARBA" id="ARBA00022664"/>
    </source>
</evidence>
<dbReference type="Gene3D" id="2.130.10.10">
    <property type="entry name" value="YVTN repeat-like/Quinoprotein amine dehydrogenase"/>
    <property type="match status" value="1"/>
</dbReference>
<name>A0A9P6YD84_RHIOR</name>
<accession>A0A9P6YD84</accession>
<dbReference type="InterPro" id="IPR036322">
    <property type="entry name" value="WD40_repeat_dom_sf"/>
</dbReference>
<keyword evidence="5 9" id="KW-0540">Nuclease</keyword>
<keyword evidence="6 9" id="KW-0479">Metal-binding</keyword>
<feature type="domain" description="USP" evidence="11">
    <location>
        <begin position="491"/>
        <end position="886"/>
    </location>
</feature>
<dbReference type="Pfam" id="PF20770">
    <property type="entry name" value="PAN2_N"/>
    <property type="match status" value="1"/>
</dbReference>
<dbReference type="GO" id="GO:0000289">
    <property type="term" value="P:nuclear-transcribed mRNA poly(A) tail shortening"/>
    <property type="evidence" value="ECO:0007669"/>
    <property type="project" value="UniProtKB-UniRule"/>
</dbReference>
<dbReference type="InterPro" id="IPR012337">
    <property type="entry name" value="RNaseH-like_sf"/>
</dbReference>
<reference evidence="12" key="1">
    <citation type="journal article" date="2020" name="Microb. Genom.">
        <title>Genetic diversity of clinical and environmental Mucorales isolates obtained from an investigation of mucormycosis cases among solid organ transplant recipients.</title>
        <authorList>
            <person name="Nguyen M.H."/>
            <person name="Kaul D."/>
            <person name="Muto C."/>
            <person name="Cheng S.J."/>
            <person name="Richter R.A."/>
            <person name="Bruno V.M."/>
            <person name="Liu G."/>
            <person name="Beyhan S."/>
            <person name="Sundermann A.J."/>
            <person name="Mounaud S."/>
            <person name="Pasculle A.W."/>
            <person name="Nierman W.C."/>
            <person name="Driscoll E."/>
            <person name="Cumbie R."/>
            <person name="Clancy C.J."/>
            <person name="Dupont C.L."/>
        </authorList>
    </citation>
    <scope>NUCLEOTIDE SEQUENCE</scope>
    <source>
        <strain evidence="12">GL16</strain>
    </source>
</reference>
<comment type="subcellular location">
    <subcellularLocation>
        <location evidence="1 9">Cytoplasm</location>
    </subcellularLocation>
</comment>
<comment type="activity regulation">
    <text evidence="9">Positively regulated by the regulatory subunit PAN3.</text>
</comment>
<dbReference type="GO" id="GO:0046872">
    <property type="term" value="F:metal ion binding"/>
    <property type="evidence" value="ECO:0007669"/>
    <property type="project" value="UniProtKB-KW"/>
</dbReference>
<dbReference type="GO" id="GO:0031251">
    <property type="term" value="C:PAN complex"/>
    <property type="evidence" value="ECO:0007669"/>
    <property type="project" value="UniProtKB-UniRule"/>
</dbReference>
<dbReference type="PANTHER" id="PTHR15728:SF0">
    <property type="entry name" value="PAN2-PAN3 DEADENYLATION COMPLEX CATALYTIC SUBUNIT PAN2"/>
    <property type="match status" value="1"/>
</dbReference>
<dbReference type="InterPro" id="IPR038765">
    <property type="entry name" value="Papain-like_cys_pep_sf"/>
</dbReference>
<dbReference type="Pfam" id="PF00929">
    <property type="entry name" value="RNase_T"/>
    <property type="match status" value="1"/>
</dbReference>
<dbReference type="InterPro" id="IPR048841">
    <property type="entry name" value="PAN2_N"/>
</dbReference>
<sequence length="1318" mass="148790">MESQWIEVQQVCDTNLNKVSPVSALCWDPYHELLWVGNDSGRVVSYYGKGLSRYTSFKMHKDQQVRQIRVTDRGIISLSPKSIQMRDRRGLVKWNISNEQTQDLHCMTSTTLTNGELLVAGQQEDMLVISTARGVVTRTIKGVSNIVVLKSMPRAICAGSLLGEVTLRDPRTMKVEQRVQAHTATLSDLDVSGNLLLTCGFSQRQGSLIMDPLVKIYDIRMAVRTLAPIPFPSGPMFLKMHPTLSTTCLVASQTGQFQMCDVSSLTMGSYGMPAQFHQVQTSSYITAIDISSSAQTIAIGDGNSMVFQYADREDFDVNPYSLPLVPPDIAQPQPTSFTEDASLSAVGMPYYTDQLLSVWPNTTVYEVGHRPALLDEDILKNIKTIDFVGYAPNPGNLHRNQVPRKKKMMTKRSVPKFRSEQERELLQSNHGLLDTDPVHHSGRRSSSVGDLHMTDPAVVMMPRYYQRVEIQYSKFGVDDFDFGYYNSTRYGGLETHIRNSYCNSFLQMLYFMTPLRMVAKSHIKTSCPKDNCLLCELGFLFRMLEDSKGQNCQATNFLRAFSTIPQANALGLFEPETPTRGLSYSLLMQNFTRFMMEQVHQEANVPAGNPLIFKPLIRKIVQVPSGETERLDIPSTMQQLFGLQTVSQSRCGNCLNQVSRMTYPFVVDLLYPKKNDRKSRKRTFASILKASMYRETQTKAWCAHCRQYQPTATKKVICGLPGILLINSGAANSDEAAVWRQNGPNNNNNNPKSPSTPEAAESEQANEEALPTLTSWLPERLGIRINNCELVIKALPAGKEIPPEFKESPEKCAIYELSATILQIQADEDLPHLVAQIKVPESDLEPDSKTPWYLFNDFLVHKIRPEEVLSFKGTWKTPAVIQYKRVNLDKLLDLSVLPSETDYSLLFKDLSIASEPNPDPRHEVLSTEEMPKKGMLVAIDAEFVALEQEETEIRSDGTKSLIRPSTLTLARVSVLRGDDGPKEGVPFIDDYISTTEPVVDYLTEFSGIVASDLDATRSRRTLVPLKVAYKKLRLLVDLGCIFIGHGLNKDFRIINLLVPPEQIIDTVDIYHIRNRQRKISLRFLAWHLLNQDIQLETHDSIEDSKTALTLYKKYIEYKNNGTFGQVLEDIYDAGHKSNWLKGIKEIKTTSTDLRKLYVDGYPKSYLIGLDIEPSYIQSGHRLFKDDKDTCPIQFTVADLFKDDLKEYASKISIVHAGSILHLFDSEDMHRAFVRQIKKLLKPGGLFVGGHVIANEPTVFYRTSDKCTKYYVGVDSFKDMLASEGFQEIELQMTRKKEDENDAPVLYWVSFLAVFNPTS</sequence>
<dbReference type="GO" id="GO:0003676">
    <property type="term" value="F:nucleic acid binding"/>
    <property type="evidence" value="ECO:0007669"/>
    <property type="project" value="InterPro"/>
</dbReference>
<feature type="compositionally biased region" description="Low complexity" evidence="10">
    <location>
        <begin position="742"/>
        <end position="751"/>
    </location>
</feature>
<feature type="binding site" evidence="9">
    <location>
        <position position="1050"/>
    </location>
    <ligand>
        <name>a divalent metal cation</name>
        <dbReference type="ChEBI" id="CHEBI:60240"/>
        <note>catalytic</note>
    </ligand>
</feature>
<evidence type="ECO:0000256" key="2">
    <source>
        <dbReference type="ARBA" id="ARBA00022490"/>
    </source>
</evidence>
<evidence type="ECO:0000256" key="6">
    <source>
        <dbReference type="ARBA" id="ARBA00022723"/>
    </source>
</evidence>
<dbReference type="Gene3D" id="3.40.50.150">
    <property type="entry name" value="Vaccinia Virus protein VP39"/>
    <property type="match status" value="1"/>
</dbReference>
<dbReference type="Pfam" id="PF13423">
    <property type="entry name" value="UCH_1"/>
    <property type="match status" value="1"/>
</dbReference>
<evidence type="ECO:0000256" key="8">
    <source>
        <dbReference type="ARBA" id="ARBA00022839"/>
    </source>
</evidence>
<dbReference type="SUPFAM" id="SSF50978">
    <property type="entry name" value="WD40 repeat-like"/>
    <property type="match status" value="1"/>
</dbReference>
<dbReference type="SMART" id="SM00479">
    <property type="entry name" value="EXOIII"/>
    <property type="match status" value="1"/>
</dbReference>
<comment type="caution">
    <text evidence="9">Lacks conserved residue(s) required for the propagation of feature annotation.</text>
</comment>
<dbReference type="OrthoDB" id="16516at2759"/>
<keyword evidence="2 9" id="KW-0963">Cytoplasm</keyword>
<keyword evidence="8 9" id="KW-0269">Exonuclease</keyword>
<dbReference type="InterPro" id="IPR050785">
    <property type="entry name" value="PAN2-PAN3_catalytic_subunit"/>
</dbReference>
<dbReference type="EMBL" id="JAANIT010000675">
    <property type="protein sequence ID" value="KAG1545403.1"/>
    <property type="molecule type" value="Genomic_DNA"/>
</dbReference>
<evidence type="ECO:0000256" key="5">
    <source>
        <dbReference type="ARBA" id="ARBA00022722"/>
    </source>
</evidence>
<dbReference type="SUPFAM" id="SSF54001">
    <property type="entry name" value="Cysteine proteinases"/>
    <property type="match status" value="1"/>
</dbReference>
<dbReference type="Gene3D" id="3.90.70.10">
    <property type="entry name" value="Cysteine proteinases"/>
    <property type="match status" value="1"/>
</dbReference>
<dbReference type="GO" id="GO:0000932">
    <property type="term" value="C:P-body"/>
    <property type="evidence" value="ECO:0007669"/>
    <property type="project" value="TreeGrafter"/>
</dbReference>
<comment type="similarity">
    <text evidence="9">Belongs to the peptidase C19 family. PAN2 subfamily.</text>
</comment>